<dbReference type="SUPFAM" id="SSF103378">
    <property type="entry name" value="2-methylcitrate dehydratase PrpD"/>
    <property type="match status" value="1"/>
</dbReference>
<evidence type="ECO:0000256" key="7">
    <source>
        <dbReference type="ARBA" id="ARBA00023239"/>
    </source>
</evidence>
<evidence type="ECO:0000256" key="6">
    <source>
        <dbReference type="ARBA" id="ARBA00022532"/>
    </source>
</evidence>
<dbReference type="RefSeq" id="WP_145287908.1">
    <property type="nucleotide sequence ID" value="NZ_CP036318.1"/>
</dbReference>
<dbReference type="InterPro" id="IPR042188">
    <property type="entry name" value="MmgE/PrpD_sf_2"/>
</dbReference>
<dbReference type="PANTHER" id="PTHR16943">
    <property type="entry name" value="2-METHYLCITRATE DEHYDRATASE-RELATED"/>
    <property type="match status" value="1"/>
</dbReference>
<dbReference type="Pfam" id="PF03972">
    <property type="entry name" value="MmgE_PrpD_N"/>
    <property type="match status" value="1"/>
</dbReference>
<dbReference type="GO" id="GO:0051537">
    <property type="term" value="F:2 iron, 2 sulfur cluster binding"/>
    <property type="evidence" value="ECO:0007669"/>
    <property type="project" value="InterPro"/>
</dbReference>
<keyword evidence="7 10" id="KW-0456">Lyase</keyword>
<dbReference type="GO" id="GO:0006099">
    <property type="term" value="P:tricarboxylic acid cycle"/>
    <property type="evidence" value="ECO:0007669"/>
    <property type="project" value="UniProtKB-KW"/>
</dbReference>
<dbReference type="Gene3D" id="1.10.4100.10">
    <property type="entry name" value="2-methylcitrate dehydratase PrpD"/>
    <property type="match status" value="1"/>
</dbReference>
<dbReference type="Proteomes" id="UP000316770">
    <property type="component" value="Chromosome"/>
</dbReference>
<dbReference type="NCBIfam" id="NF006943">
    <property type="entry name" value="PRK09425.1"/>
    <property type="match status" value="1"/>
</dbReference>
<dbReference type="GO" id="GO:0047547">
    <property type="term" value="F:2-methylcitrate dehydratase activity"/>
    <property type="evidence" value="ECO:0007669"/>
    <property type="project" value="UniProtKB-EC"/>
</dbReference>
<dbReference type="InterPro" id="IPR045337">
    <property type="entry name" value="MmgE_PrpD_C"/>
</dbReference>
<evidence type="ECO:0000256" key="3">
    <source>
        <dbReference type="ARBA" id="ARBA00006174"/>
    </source>
</evidence>
<comment type="catalytic activity">
    <reaction evidence="1">
        <text>(2S,3S)-2-methylcitrate = 2-methyl-cis-aconitate + H2O</text>
        <dbReference type="Rhea" id="RHEA:17725"/>
        <dbReference type="ChEBI" id="CHEBI:15377"/>
        <dbReference type="ChEBI" id="CHEBI:57872"/>
        <dbReference type="ChEBI" id="CHEBI:58853"/>
        <dbReference type="EC" id="4.2.1.79"/>
    </reaction>
</comment>
<dbReference type="InterPro" id="IPR036148">
    <property type="entry name" value="MmgE/PrpD_sf"/>
</dbReference>
<dbReference type="InterPro" id="IPR027417">
    <property type="entry name" value="P-loop_NTPase"/>
</dbReference>
<dbReference type="Gene3D" id="3.30.1330.120">
    <property type="entry name" value="2-methylcitrate dehydratase PrpD"/>
    <property type="match status" value="1"/>
</dbReference>
<dbReference type="Pfam" id="PF19305">
    <property type="entry name" value="MmgE_PrpD_C"/>
    <property type="match status" value="1"/>
</dbReference>
<evidence type="ECO:0000313" key="11">
    <source>
        <dbReference type="Proteomes" id="UP000316770"/>
    </source>
</evidence>
<reference evidence="10 11" key="1">
    <citation type="submission" date="2019-02" db="EMBL/GenBank/DDBJ databases">
        <title>Deep-cultivation of Planctomycetes and their phenomic and genomic characterization uncovers novel biology.</title>
        <authorList>
            <person name="Wiegand S."/>
            <person name="Jogler M."/>
            <person name="Boedeker C."/>
            <person name="Pinto D."/>
            <person name="Vollmers J."/>
            <person name="Rivas-Marin E."/>
            <person name="Kohn T."/>
            <person name="Peeters S.H."/>
            <person name="Heuer A."/>
            <person name="Rast P."/>
            <person name="Oberbeckmann S."/>
            <person name="Bunk B."/>
            <person name="Jeske O."/>
            <person name="Meyerdierks A."/>
            <person name="Storesund J.E."/>
            <person name="Kallscheuer N."/>
            <person name="Luecker S."/>
            <person name="Lage O.M."/>
            <person name="Pohl T."/>
            <person name="Merkel B.J."/>
            <person name="Hornburger P."/>
            <person name="Mueller R.-W."/>
            <person name="Bruemmer F."/>
            <person name="Labrenz M."/>
            <person name="Spormann A.M."/>
            <person name="Op den Camp H."/>
            <person name="Overmann J."/>
            <person name="Amann R."/>
            <person name="Jetten M.S.M."/>
            <person name="Mascher T."/>
            <person name="Medema M.H."/>
            <person name="Devos D.P."/>
            <person name="Kaster A.-K."/>
            <person name="Ovreas L."/>
            <person name="Rohde M."/>
            <person name="Galperin M.Y."/>
            <person name="Jogler C."/>
        </authorList>
    </citation>
    <scope>NUCLEOTIDE SEQUENCE [LARGE SCALE GENOMIC DNA]</scope>
    <source>
        <strain evidence="10 11">Mal33</strain>
    </source>
</reference>
<dbReference type="InterPro" id="IPR042183">
    <property type="entry name" value="MmgE/PrpD_sf_1"/>
</dbReference>
<comment type="pathway">
    <text evidence="2">Organic acid metabolism; propanoate degradation.</text>
</comment>
<protein>
    <recommendedName>
        <fullName evidence="5">2-methylcitrate dehydratase</fullName>
        <ecNumber evidence="4">4.2.1.79</ecNumber>
    </recommendedName>
</protein>
<dbReference type="GO" id="GO:0019679">
    <property type="term" value="P:propionate metabolic process, methylcitrate cycle"/>
    <property type="evidence" value="ECO:0007669"/>
    <property type="project" value="InterPro"/>
</dbReference>
<dbReference type="InterPro" id="IPR045336">
    <property type="entry name" value="MmgE_PrpD_N"/>
</dbReference>
<dbReference type="InterPro" id="IPR005656">
    <property type="entry name" value="MmgE_PrpD"/>
</dbReference>
<dbReference type="PANTHER" id="PTHR16943:SF8">
    <property type="entry name" value="2-METHYLCITRATE DEHYDRATASE"/>
    <property type="match status" value="1"/>
</dbReference>
<dbReference type="AlphaFoldDB" id="A0A518IY46"/>
<organism evidence="10 11">
    <name type="scientific">Rosistilla oblonga</name>
    <dbReference type="NCBI Taxonomy" id="2527990"/>
    <lineage>
        <taxon>Bacteria</taxon>
        <taxon>Pseudomonadati</taxon>
        <taxon>Planctomycetota</taxon>
        <taxon>Planctomycetia</taxon>
        <taxon>Pirellulales</taxon>
        <taxon>Pirellulaceae</taxon>
        <taxon>Rosistilla</taxon>
    </lineage>
</organism>
<name>A0A518IY46_9BACT</name>
<dbReference type="EMBL" id="CP036318">
    <property type="protein sequence ID" value="QDV58005.1"/>
    <property type="molecule type" value="Genomic_DNA"/>
</dbReference>
<dbReference type="InterPro" id="IPR012705">
    <property type="entry name" value="2Me_IsoCit_deHydtase_PrpD"/>
</dbReference>
<keyword evidence="6" id="KW-0816">Tricarboxylic acid cycle</keyword>
<sequence length="744" mass="80241">MPHDSSRNQIPLLAQRLGRGDRVALARLLSLACKQEHRSTIAAAIRGQDASASPRDAEVIALTGSGGVGKSSLLGLLVSDYVDRGATVGVLACDPESPISGGAVLGDRCRIATGSATKRLFVRSLSTMSGQQGVAPSVSLSLRIMKAFGFDRIFVETVGVGQGDVAIRDLVDVVVLTLQPQTGDDLQWEKAGLLEIADVVVVNKSDLPGADATVADLRQQLTNAEAESVAIVQTSVADCTGIETLAAAIDTALRSRRDVRSMNAHAAKPRAIAAGDTTQTDPLLEQIADYVCAPADFSDEAWATARLCLFDSLGCGLLALNHPQCTRLLGPIVPGATLENGARVPGTDYRLDPVAAAWNVGCMIRWLDFNDTWLAAEWGHPSDNFGGILAVADYQARHGNPLTVRDVLAATIKAYEIQGILALENSFNRVGLDHVLLVRIATAAVATHLLGGTRQQVIDAVSNAWVDGGALRCYRHAPNTGSRKSWAAGDATRRGVQLALWSVAGERGYATALSAPQWGFEDVLFGGQPIALPRPLGCYVIENVLFKVAFPAEFHAQTAAEAAITLSPQAGARLDSIQRIRIETQESAIRIIDKTGTLHNPADRDHCLQYIVAVGLLKGRITAEDYGAETASDPRIDRLRSLMEVVEDRQYSRDYLDPDKRSIANAIQLFYDDGSASQRVVVEYPLGHRRRRDEAKPLLREKFISNVATRFSPQRVELLQRCFDDDGLDAMSIDRFIDRFVETS</sequence>
<dbReference type="SUPFAM" id="SSF52540">
    <property type="entry name" value="P-loop containing nucleoside triphosphate hydrolases"/>
    <property type="match status" value="1"/>
</dbReference>
<evidence type="ECO:0000256" key="1">
    <source>
        <dbReference type="ARBA" id="ARBA00000096"/>
    </source>
</evidence>
<dbReference type="Pfam" id="PF03308">
    <property type="entry name" value="MeaB"/>
    <property type="match status" value="1"/>
</dbReference>
<feature type="domain" description="MmgE/PrpD C-terminal" evidence="9">
    <location>
        <begin position="550"/>
        <end position="722"/>
    </location>
</feature>
<evidence type="ECO:0000259" key="8">
    <source>
        <dbReference type="Pfam" id="PF03972"/>
    </source>
</evidence>
<accession>A0A518IY46</accession>
<gene>
    <name evidence="10" type="primary">prpD</name>
    <name evidence="10" type="ORF">Mal33_40210</name>
</gene>
<proteinExistence type="inferred from homology"/>
<dbReference type="EC" id="4.2.1.79" evidence="4"/>
<evidence type="ECO:0000256" key="5">
    <source>
        <dbReference type="ARBA" id="ARBA00017240"/>
    </source>
</evidence>
<evidence type="ECO:0000259" key="9">
    <source>
        <dbReference type="Pfam" id="PF19305"/>
    </source>
</evidence>
<dbReference type="Gene3D" id="3.40.50.300">
    <property type="entry name" value="P-loop containing nucleotide triphosphate hydrolases"/>
    <property type="match status" value="1"/>
</dbReference>
<evidence type="ECO:0000256" key="2">
    <source>
        <dbReference type="ARBA" id="ARBA00005026"/>
    </source>
</evidence>
<comment type="similarity">
    <text evidence="3">Belongs to the PrpD family.</text>
</comment>
<dbReference type="NCBIfam" id="TIGR02330">
    <property type="entry name" value="prpD"/>
    <property type="match status" value="1"/>
</dbReference>
<feature type="domain" description="MmgE/PrpD N-terminal" evidence="8">
    <location>
        <begin position="285"/>
        <end position="530"/>
    </location>
</feature>
<keyword evidence="11" id="KW-1185">Reference proteome</keyword>
<evidence type="ECO:0000313" key="10">
    <source>
        <dbReference type="EMBL" id="QDV58005.1"/>
    </source>
</evidence>
<evidence type="ECO:0000256" key="4">
    <source>
        <dbReference type="ARBA" id="ARBA00013124"/>
    </source>
</evidence>